<reference evidence="2" key="1">
    <citation type="submission" date="2015-08" db="EMBL/GenBank/DDBJ databases">
        <title>Complete DNA Sequence of Pseudomonas syringae pv. actinidiae, the Causal Agent of Kiwifruit Canker Disease.</title>
        <authorList>
            <person name="Rikkerink E.H.A."/>
            <person name="Fineran P.C."/>
        </authorList>
    </citation>
    <scope>NUCLEOTIDE SEQUENCE</scope>
    <source>
        <strain evidence="2">DSM 13666</strain>
    </source>
</reference>
<dbReference type="Gene3D" id="2.60.40.1180">
    <property type="entry name" value="Golgi alpha-mannosidase II"/>
    <property type="match status" value="1"/>
</dbReference>
<dbReference type="EMBL" id="LILD01000001">
    <property type="protein sequence ID" value="KOO39059.1"/>
    <property type="molecule type" value="Genomic_DNA"/>
</dbReference>
<dbReference type="InterPro" id="IPR048395">
    <property type="entry name" value="Glyco_hydro_31_C"/>
</dbReference>
<evidence type="ECO:0000259" key="1">
    <source>
        <dbReference type="Pfam" id="PF21365"/>
    </source>
</evidence>
<organism evidence="2">
    <name type="scientific">Halalkalibacterium halodurans</name>
    <name type="common">Bacillus halodurans</name>
    <dbReference type="NCBI Taxonomy" id="86665"/>
    <lineage>
        <taxon>Bacteria</taxon>
        <taxon>Bacillati</taxon>
        <taxon>Bacillota</taxon>
        <taxon>Bacilli</taxon>
        <taxon>Bacillales</taxon>
        <taxon>Bacillaceae</taxon>
        <taxon>Halalkalibacterium (ex Joshi et al. 2022)</taxon>
    </lineage>
</organism>
<dbReference type="Pfam" id="PF21365">
    <property type="entry name" value="Glyco_hydro_31_3rd"/>
    <property type="match status" value="1"/>
</dbReference>
<dbReference type="PANTHER" id="PTHR43863">
    <property type="entry name" value="HYDROLASE, PUTATIVE (AFU_ORTHOLOGUE AFUA_1G03140)-RELATED"/>
    <property type="match status" value="1"/>
</dbReference>
<evidence type="ECO:0000313" key="2">
    <source>
        <dbReference type="EMBL" id="KOO39059.1"/>
    </source>
</evidence>
<proteinExistence type="predicted"/>
<dbReference type="PANTHER" id="PTHR43863:SF2">
    <property type="entry name" value="MALTASE-GLUCOAMYLASE"/>
    <property type="match status" value="1"/>
</dbReference>
<comment type="caution">
    <text evidence="2">The sequence shown here is derived from an EMBL/GenBank/DDBJ whole genome shotgun (WGS) entry which is preliminary data.</text>
</comment>
<dbReference type="PATRIC" id="fig|136160.3.peg.2261"/>
<accession>A0A0M0KJW2</accession>
<gene>
    <name evidence="2" type="ORF">AMD02_09490</name>
</gene>
<protein>
    <recommendedName>
        <fullName evidence="1">Glycosyl hydrolase family 31 C-terminal domain-containing protein</fullName>
    </recommendedName>
</protein>
<name>A0A0M0KJW2_ALKHA</name>
<feature type="domain" description="Glycosyl hydrolase family 31 C-terminal" evidence="1">
    <location>
        <begin position="1"/>
        <end position="82"/>
    </location>
</feature>
<dbReference type="SUPFAM" id="SSF51011">
    <property type="entry name" value="Glycosyl hydrolase domain"/>
    <property type="match status" value="1"/>
</dbReference>
<dbReference type="AlphaFoldDB" id="A0A0M0KJW2"/>
<dbReference type="InterPro" id="IPR013780">
    <property type="entry name" value="Glyco_hydro_b"/>
</dbReference>
<sequence>MRPLFYDFHEDEHAWEVDDQYMFGPDILVAPILKEGERSRPVYLPKGADWSNPYSGQSFEGGQQITVDAPLKQIPLFLKNGADLPIVHR</sequence>
<dbReference type="InterPro" id="IPR051816">
    <property type="entry name" value="Glycosyl_Hydrolase_31"/>
</dbReference>